<keyword evidence="3" id="KW-1185">Reference proteome</keyword>
<evidence type="ECO:0000313" key="3">
    <source>
        <dbReference type="Proteomes" id="UP000265520"/>
    </source>
</evidence>
<name>A0A392Q4K4_9FABA</name>
<reference evidence="2 3" key="1">
    <citation type="journal article" date="2018" name="Front. Plant Sci.">
        <title>Red Clover (Trifolium pratense) and Zigzag Clover (T. medium) - A Picture of Genomic Similarities and Differences.</title>
        <authorList>
            <person name="Dluhosova J."/>
            <person name="Istvanek J."/>
            <person name="Nedelnik J."/>
            <person name="Repkova J."/>
        </authorList>
    </citation>
    <scope>NUCLEOTIDE SEQUENCE [LARGE SCALE GENOMIC DNA]</scope>
    <source>
        <strain evidence="3">cv. 10/8</strain>
        <tissue evidence="2">Leaf</tissue>
    </source>
</reference>
<dbReference type="AlphaFoldDB" id="A0A392Q4K4"/>
<dbReference type="Proteomes" id="UP000265520">
    <property type="component" value="Unassembled WGS sequence"/>
</dbReference>
<comment type="caution">
    <text evidence="2">The sequence shown here is derived from an EMBL/GenBank/DDBJ whole genome shotgun (WGS) entry which is preliminary data.</text>
</comment>
<sequence length="60" mass="6830">MSVAAVPHRSSHETRRFSYHNPDRYHRYAHLGQTDARVGGRPPLRSAPPLSTTELISYLD</sequence>
<protein>
    <submittedName>
        <fullName evidence="2">Uncharacterized protein</fullName>
    </submittedName>
</protein>
<dbReference type="EMBL" id="LXQA010108945">
    <property type="protein sequence ID" value="MCI18185.1"/>
    <property type="molecule type" value="Genomic_DNA"/>
</dbReference>
<organism evidence="2 3">
    <name type="scientific">Trifolium medium</name>
    <dbReference type="NCBI Taxonomy" id="97028"/>
    <lineage>
        <taxon>Eukaryota</taxon>
        <taxon>Viridiplantae</taxon>
        <taxon>Streptophyta</taxon>
        <taxon>Embryophyta</taxon>
        <taxon>Tracheophyta</taxon>
        <taxon>Spermatophyta</taxon>
        <taxon>Magnoliopsida</taxon>
        <taxon>eudicotyledons</taxon>
        <taxon>Gunneridae</taxon>
        <taxon>Pentapetalae</taxon>
        <taxon>rosids</taxon>
        <taxon>fabids</taxon>
        <taxon>Fabales</taxon>
        <taxon>Fabaceae</taxon>
        <taxon>Papilionoideae</taxon>
        <taxon>50 kb inversion clade</taxon>
        <taxon>NPAAA clade</taxon>
        <taxon>Hologalegina</taxon>
        <taxon>IRL clade</taxon>
        <taxon>Trifolieae</taxon>
        <taxon>Trifolium</taxon>
    </lineage>
</organism>
<feature type="compositionally biased region" description="Basic and acidic residues" evidence="1">
    <location>
        <begin position="10"/>
        <end position="26"/>
    </location>
</feature>
<evidence type="ECO:0000313" key="2">
    <source>
        <dbReference type="EMBL" id="MCI18185.1"/>
    </source>
</evidence>
<proteinExistence type="predicted"/>
<evidence type="ECO:0000256" key="1">
    <source>
        <dbReference type="SAM" id="MobiDB-lite"/>
    </source>
</evidence>
<feature type="region of interest" description="Disordered" evidence="1">
    <location>
        <begin position="1"/>
        <end position="60"/>
    </location>
</feature>
<accession>A0A392Q4K4</accession>
<feature type="compositionally biased region" description="Polar residues" evidence="1">
    <location>
        <begin position="49"/>
        <end position="60"/>
    </location>
</feature>